<dbReference type="GO" id="GO:0034605">
    <property type="term" value="P:cellular response to heat"/>
    <property type="evidence" value="ECO:0007669"/>
    <property type="project" value="TreeGrafter"/>
</dbReference>
<dbReference type="CDD" id="cd00009">
    <property type="entry name" value="AAA"/>
    <property type="match status" value="1"/>
</dbReference>
<dbReference type="Proteomes" id="UP001190700">
    <property type="component" value="Unassembled WGS sequence"/>
</dbReference>
<evidence type="ECO:0000256" key="5">
    <source>
        <dbReference type="PROSITE-ProRule" id="PRU01251"/>
    </source>
</evidence>
<dbReference type="SUPFAM" id="SSF81923">
    <property type="entry name" value="Double Clp-N motif"/>
    <property type="match status" value="1"/>
</dbReference>
<dbReference type="SUPFAM" id="SSF52540">
    <property type="entry name" value="P-loop containing nucleoside triphosphate hydrolases"/>
    <property type="match status" value="2"/>
</dbReference>
<evidence type="ECO:0000256" key="3">
    <source>
        <dbReference type="ARBA" id="ARBA00022840"/>
    </source>
</evidence>
<keyword evidence="10" id="KW-1185">Reference proteome</keyword>
<dbReference type="Gene3D" id="3.40.50.300">
    <property type="entry name" value="P-loop containing nucleotide triphosphate hydrolases"/>
    <property type="match status" value="2"/>
</dbReference>
<evidence type="ECO:0000256" key="2">
    <source>
        <dbReference type="ARBA" id="ARBA00022741"/>
    </source>
</evidence>
<evidence type="ECO:0000256" key="4">
    <source>
        <dbReference type="ARBA" id="ARBA00023186"/>
    </source>
</evidence>
<feature type="region of interest" description="Disordered" evidence="7">
    <location>
        <begin position="233"/>
        <end position="263"/>
    </location>
</feature>
<gene>
    <name evidence="9" type="ORF">CYMTET_45506</name>
</gene>
<dbReference type="InterPro" id="IPR004176">
    <property type="entry name" value="Clp_R_N"/>
</dbReference>
<dbReference type="PROSITE" id="PS00871">
    <property type="entry name" value="CLPAB_2"/>
    <property type="match status" value="1"/>
</dbReference>
<keyword evidence="2 6" id="KW-0547">Nucleotide-binding</keyword>
<dbReference type="Pfam" id="PF07724">
    <property type="entry name" value="AAA_2"/>
    <property type="match status" value="1"/>
</dbReference>
<accession>A0AAE0BZG1</accession>
<organism evidence="9 10">
    <name type="scientific">Cymbomonas tetramitiformis</name>
    <dbReference type="NCBI Taxonomy" id="36881"/>
    <lineage>
        <taxon>Eukaryota</taxon>
        <taxon>Viridiplantae</taxon>
        <taxon>Chlorophyta</taxon>
        <taxon>Pyramimonadophyceae</taxon>
        <taxon>Pyramimonadales</taxon>
        <taxon>Pyramimonadaceae</taxon>
        <taxon>Cymbomonas</taxon>
    </lineage>
</organism>
<dbReference type="Pfam" id="PF10431">
    <property type="entry name" value="ClpB_D2-small"/>
    <property type="match status" value="1"/>
</dbReference>
<dbReference type="InterPro" id="IPR003593">
    <property type="entry name" value="AAA+_ATPase"/>
</dbReference>
<proteinExistence type="inferred from homology"/>
<evidence type="ECO:0000259" key="8">
    <source>
        <dbReference type="PROSITE" id="PS51903"/>
    </source>
</evidence>
<dbReference type="InterPro" id="IPR027417">
    <property type="entry name" value="P-loop_NTPase"/>
</dbReference>
<dbReference type="PRINTS" id="PR00300">
    <property type="entry name" value="CLPPROTEASEA"/>
</dbReference>
<keyword evidence="3 6" id="KW-0067">ATP-binding</keyword>
<dbReference type="InterPro" id="IPR050130">
    <property type="entry name" value="ClpA_ClpB"/>
</dbReference>
<dbReference type="Gene3D" id="1.10.1780.10">
    <property type="entry name" value="Clp, N-terminal domain"/>
    <property type="match status" value="1"/>
</dbReference>
<dbReference type="PANTHER" id="PTHR11638">
    <property type="entry name" value="ATP-DEPENDENT CLP PROTEASE"/>
    <property type="match status" value="1"/>
</dbReference>
<dbReference type="PROSITE" id="PS00870">
    <property type="entry name" value="CLPAB_1"/>
    <property type="match status" value="1"/>
</dbReference>
<dbReference type="GO" id="GO:0005524">
    <property type="term" value="F:ATP binding"/>
    <property type="evidence" value="ECO:0007669"/>
    <property type="project" value="UniProtKB-KW"/>
</dbReference>
<dbReference type="EMBL" id="LGRX02031237">
    <property type="protein sequence ID" value="KAK3244909.1"/>
    <property type="molecule type" value="Genomic_DNA"/>
</dbReference>
<sequence>MQAPSGVRKQYGATLKLPQQSARQQARTRCAANRRGQSGVGQGCRVNVSPVPWKGLGSQGKVLSGNHTQELFATAVLRKRGAVKSRSQVRISAVFERFTERAIKAVMSAQQEAKGLGRSEVSTEHLLLGLVSEEGSENIFMGYEFSLIKARRVLSDIATPGPSSNNANDTPFSQGSKRVFEAALEESRRLSMSYIAPEHICLALLNSEDGGVQDLLNHMTVDIEAMKKTALSKLQGESEKNEGRRPVAASQTKQAPRQKEGGKQALDEFCYDLTAQAREGKIDPVIGRDEEVKRVTQILARRSKNNPILLGEPGVGKTAIYEGLARAIVNGDCSDFLKNKRLLVLDLGLLIGGAKERGELESRVKNILEETRSAGDVVLAIDEIHTLVGAGSTNRSSGGGLDISNLLKPALARGELQCIGATTVKEHRLNFEKDPALERRFQPVMIEEPTEEQAFEILVGLREKYESHHRCKFTDEALKAAVRISSRYIADRSMPDKCIDLVDEAGSRARIAAYKEHKAAMSTASLEEKEDALSMLEELRQVSDAKQQAIGDYLYEEASLLHDREIELSTKVADLGDMGKVLEETFVGTVGKADIESVASLWTGIPLEHLTKEEENHLTNLEEVLHERVIGQDEAVTALARSLRRASCGLQDPDRPIASMLFCGPTGVGKTELTKALAEKYFGSEENVVRLDMSEYMERHTVSKLVGAPPGYVGFGEGGALTEAVRKNPFTVVLFDEVEKAHPDIFNVLLQVLEDGRLTDSTGRTVSFKNTLIIMTSNIGSTAIQKGGGGLGFQLASNDEDGGQYSRMRDRVLEECKEFFRPEMLNRLDELVVFRQLEKSQIRQIANVMLQETSLQMAKMGVAIEFTEAAMDHLVDEGYDKTYGARPLRRAIMRIVNDTLAESLLDGSLMEDDVATMYMDEQGKLAVIKRQADQPLAPLAGPGNNIVVFSNWRSLEVEVTA</sequence>
<dbReference type="GO" id="GO:0016887">
    <property type="term" value="F:ATP hydrolysis activity"/>
    <property type="evidence" value="ECO:0007669"/>
    <property type="project" value="InterPro"/>
</dbReference>
<dbReference type="InterPro" id="IPR001270">
    <property type="entry name" value="ClpA/B"/>
</dbReference>
<dbReference type="SMART" id="SM00382">
    <property type="entry name" value="AAA"/>
    <property type="match status" value="2"/>
</dbReference>
<dbReference type="InterPro" id="IPR028299">
    <property type="entry name" value="ClpA/B_CS2"/>
</dbReference>
<comment type="caution">
    <text evidence="9">The sequence shown here is derived from an EMBL/GenBank/DDBJ whole genome shotgun (WGS) entry which is preliminary data.</text>
</comment>
<protein>
    <submittedName>
        <fullName evidence="9">Chaperone protein ClpD1, chloroplastic</fullName>
    </submittedName>
</protein>
<feature type="compositionally biased region" description="Basic and acidic residues" evidence="7">
    <location>
        <begin position="236"/>
        <end position="245"/>
    </location>
</feature>
<evidence type="ECO:0000313" key="10">
    <source>
        <dbReference type="Proteomes" id="UP001190700"/>
    </source>
</evidence>
<dbReference type="Pfam" id="PF02861">
    <property type="entry name" value="Clp_N"/>
    <property type="match status" value="1"/>
</dbReference>
<evidence type="ECO:0000313" key="9">
    <source>
        <dbReference type="EMBL" id="KAK3244909.1"/>
    </source>
</evidence>
<feature type="domain" description="Clp R" evidence="8">
    <location>
        <begin position="95"/>
        <end position="237"/>
    </location>
</feature>
<keyword evidence="1 5" id="KW-0677">Repeat</keyword>
<dbReference type="SMART" id="SM01086">
    <property type="entry name" value="ClpB_D2-small"/>
    <property type="match status" value="1"/>
</dbReference>
<dbReference type="InterPro" id="IPR041546">
    <property type="entry name" value="ClpA/ClpB_AAA_lid"/>
</dbReference>
<dbReference type="PANTHER" id="PTHR11638:SF185">
    <property type="entry name" value="ATP-DEPENDENT CLP PROTEASE ATP-BINDING SUBUNIT"/>
    <property type="match status" value="1"/>
</dbReference>
<dbReference type="Gene3D" id="4.10.860.10">
    <property type="entry name" value="UVR domain"/>
    <property type="match status" value="1"/>
</dbReference>
<comment type="similarity">
    <text evidence="6">Belongs to the ClpA/ClpB family.</text>
</comment>
<dbReference type="InterPro" id="IPR003959">
    <property type="entry name" value="ATPase_AAA_core"/>
</dbReference>
<dbReference type="Pfam" id="PF00004">
    <property type="entry name" value="AAA"/>
    <property type="match status" value="1"/>
</dbReference>
<name>A0AAE0BZG1_9CHLO</name>
<dbReference type="InterPro" id="IPR018368">
    <property type="entry name" value="ClpA/B_CS1"/>
</dbReference>
<reference evidence="9 10" key="1">
    <citation type="journal article" date="2015" name="Genome Biol. Evol.">
        <title>Comparative Genomics of a Bacterivorous Green Alga Reveals Evolutionary Causalities and Consequences of Phago-Mixotrophic Mode of Nutrition.</title>
        <authorList>
            <person name="Burns J.A."/>
            <person name="Paasch A."/>
            <person name="Narechania A."/>
            <person name="Kim E."/>
        </authorList>
    </citation>
    <scope>NUCLEOTIDE SEQUENCE [LARGE SCALE GENOMIC DNA]</scope>
    <source>
        <strain evidence="9 10">PLY_AMNH</strain>
    </source>
</reference>
<feature type="compositionally biased region" description="Polar residues" evidence="7">
    <location>
        <begin position="17"/>
        <end position="27"/>
    </location>
</feature>
<dbReference type="Pfam" id="PF17871">
    <property type="entry name" value="AAA_lid_9"/>
    <property type="match status" value="1"/>
</dbReference>
<dbReference type="PROSITE" id="PS51903">
    <property type="entry name" value="CLP_R"/>
    <property type="match status" value="1"/>
</dbReference>
<dbReference type="InterPro" id="IPR036628">
    <property type="entry name" value="Clp_N_dom_sf"/>
</dbReference>
<dbReference type="Gene3D" id="1.10.8.60">
    <property type="match status" value="2"/>
</dbReference>
<evidence type="ECO:0000256" key="7">
    <source>
        <dbReference type="SAM" id="MobiDB-lite"/>
    </source>
</evidence>
<dbReference type="InterPro" id="IPR019489">
    <property type="entry name" value="Clp_ATPase_C"/>
</dbReference>
<evidence type="ECO:0000256" key="6">
    <source>
        <dbReference type="RuleBase" id="RU004432"/>
    </source>
</evidence>
<dbReference type="AlphaFoldDB" id="A0AAE0BZG1"/>
<dbReference type="GO" id="GO:0005737">
    <property type="term" value="C:cytoplasm"/>
    <property type="evidence" value="ECO:0007669"/>
    <property type="project" value="TreeGrafter"/>
</dbReference>
<dbReference type="FunFam" id="3.40.50.300:FF:000025">
    <property type="entry name" value="ATP-dependent Clp protease subunit"/>
    <property type="match status" value="1"/>
</dbReference>
<feature type="region of interest" description="Disordered" evidence="7">
    <location>
        <begin position="1"/>
        <end position="43"/>
    </location>
</feature>
<dbReference type="CDD" id="cd19499">
    <property type="entry name" value="RecA-like_ClpB_Hsp104-like"/>
    <property type="match status" value="1"/>
</dbReference>
<evidence type="ECO:0000256" key="1">
    <source>
        <dbReference type="ARBA" id="ARBA00022737"/>
    </source>
</evidence>
<keyword evidence="4 6" id="KW-0143">Chaperone</keyword>